<name>A0ABZ2JYV7_9BACT</name>
<evidence type="ECO:0000256" key="1">
    <source>
        <dbReference type="ARBA" id="ARBA00004651"/>
    </source>
</evidence>
<feature type="transmembrane region" description="Helical" evidence="6">
    <location>
        <begin position="151"/>
        <end position="170"/>
    </location>
</feature>
<evidence type="ECO:0000256" key="3">
    <source>
        <dbReference type="ARBA" id="ARBA00022692"/>
    </source>
</evidence>
<evidence type="ECO:0000256" key="4">
    <source>
        <dbReference type="ARBA" id="ARBA00022989"/>
    </source>
</evidence>
<keyword evidence="4 6" id="KW-1133">Transmembrane helix</keyword>
<feature type="transmembrane region" description="Helical" evidence="6">
    <location>
        <begin position="51"/>
        <end position="74"/>
    </location>
</feature>
<dbReference type="PANTHER" id="PTHR38601:SF1">
    <property type="entry name" value="HYDROGENASE-4 COMPONENT E"/>
    <property type="match status" value="1"/>
</dbReference>
<feature type="transmembrane region" description="Helical" evidence="6">
    <location>
        <begin position="176"/>
        <end position="194"/>
    </location>
</feature>
<evidence type="ECO:0000256" key="2">
    <source>
        <dbReference type="ARBA" id="ARBA00022475"/>
    </source>
</evidence>
<feature type="transmembrane region" description="Helical" evidence="6">
    <location>
        <begin position="120"/>
        <end position="139"/>
    </location>
</feature>
<gene>
    <name evidence="7" type="ORF">LZC95_35180</name>
</gene>
<proteinExistence type="predicted"/>
<keyword evidence="2" id="KW-1003">Cell membrane</keyword>
<comment type="subcellular location">
    <subcellularLocation>
        <location evidence="1">Cell membrane</location>
        <topology evidence="1">Multi-pass membrane protein</topology>
    </subcellularLocation>
</comment>
<protein>
    <submittedName>
        <fullName evidence="7">Hydrogenase</fullName>
    </submittedName>
</protein>
<evidence type="ECO:0000313" key="8">
    <source>
        <dbReference type="Proteomes" id="UP001379533"/>
    </source>
</evidence>
<evidence type="ECO:0000256" key="6">
    <source>
        <dbReference type="SAM" id="Phobius"/>
    </source>
</evidence>
<accession>A0ABZ2JYV7</accession>
<dbReference type="EMBL" id="CP089982">
    <property type="protein sequence ID" value="WXA91683.1"/>
    <property type="molecule type" value="Genomic_DNA"/>
</dbReference>
<keyword evidence="5 6" id="KW-0472">Membrane</keyword>
<keyword evidence="8" id="KW-1185">Reference proteome</keyword>
<evidence type="ECO:0000256" key="5">
    <source>
        <dbReference type="ARBA" id="ARBA00023136"/>
    </source>
</evidence>
<dbReference type="RefSeq" id="WP_394842305.1">
    <property type="nucleotide sequence ID" value="NZ_CP089982.1"/>
</dbReference>
<dbReference type="PANTHER" id="PTHR38601">
    <property type="entry name" value="HYDROGENASE-4 COMPONENT E"/>
    <property type="match status" value="1"/>
</dbReference>
<feature type="transmembrane region" description="Helical" evidence="6">
    <location>
        <begin position="86"/>
        <end position="108"/>
    </location>
</feature>
<reference evidence="7 8" key="1">
    <citation type="submission" date="2021-12" db="EMBL/GenBank/DDBJ databases">
        <title>Discovery of the Pendulisporaceae a myxobacterial family with distinct sporulation behavior and unique specialized metabolism.</title>
        <authorList>
            <person name="Garcia R."/>
            <person name="Popoff A."/>
            <person name="Bader C.D."/>
            <person name="Loehr J."/>
            <person name="Walesch S."/>
            <person name="Walt C."/>
            <person name="Boldt J."/>
            <person name="Bunk B."/>
            <person name="Haeckl F.J.F.P.J."/>
            <person name="Gunesch A.P."/>
            <person name="Birkelbach J."/>
            <person name="Nuebel U."/>
            <person name="Pietschmann T."/>
            <person name="Bach T."/>
            <person name="Mueller R."/>
        </authorList>
    </citation>
    <scope>NUCLEOTIDE SEQUENCE [LARGE SCALE GENOMIC DNA]</scope>
    <source>
        <strain evidence="7 8">MSr12523</strain>
    </source>
</reference>
<evidence type="ECO:0000313" key="7">
    <source>
        <dbReference type="EMBL" id="WXA91683.1"/>
    </source>
</evidence>
<sequence>MSNAVDALLVIVLLLNFFALGTSRLHAIINATALQGVLLGALAVLVHRTFSAQPILIAAGAALIKGFIIPWLLARAMRDVAIRREVEPFIGYIPSLFAGAVATALAILFARTLPLAEEHVGSLLIPASLATVLTGFIILTTRRKTITQVAGYLILENGIFIMGLTLVEAIPFLVEVGVLLDLLVGIFIMGIMIYQINLEFASLDTTELSRLKE</sequence>
<organism evidence="7 8">
    <name type="scientific">Pendulispora brunnea</name>
    <dbReference type="NCBI Taxonomy" id="2905690"/>
    <lineage>
        <taxon>Bacteria</taxon>
        <taxon>Pseudomonadati</taxon>
        <taxon>Myxococcota</taxon>
        <taxon>Myxococcia</taxon>
        <taxon>Myxococcales</taxon>
        <taxon>Sorangiineae</taxon>
        <taxon>Pendulisporaceae</taxon>
        <taxon>Pendulispora</taxon>
    </lineage>
</organism>
<keyword evidence="3 6" id="KW-0812">Transmembrane</keyword>
<dbReference type="Proteomes" id="UP001379533">
    <property type="component" value="Chromosome"/>
</dbReference>
<dbReference type="InterPro" id="IPR038730">
    <property type="entry name" value="HyfE-like"/>
</dbReference>